<dbReference type="SUPFAM" id="SSF51306">
    <property type="entry name" value="LexA/Signal peptidase"/>
    <property type="match status" value="1"/>
</dbReference>
<comment type="caution">
    <text evidence="1">The sequence shown here is derived from an EMBL/GenBank/DDBJ whole genome shotgun (WGS) entry which is preliminary data.</text>
</comment>
<accession>A0A7Y3XAQ1</accession>
<dbReference type="Proteomes" id="UP000588806">
    <property type="component" value="Unassembled WGS sequence"/>
</dbReference>
<name>A0A7Y3XAQ1_9GAMM</name>
<dbReference type="Gene3D" id="2.10.109.10">
    <property type="entry name" value="Umud Fragment, subunit A"/>
    <property type="match status" value="1"/>
</dbReference>
<evidence type="ECO:0000313" key="1">
    <source>
        <dbReference type="EMBL" id="NOG31543.1"/>
    </source>
</evidence>
<keyword evidence="2" id="KW-1185">Reference proteome</keyword>
<dbReference type="InterPro" id="IPR036286">
    <property type="entry name" value="LexA/Signal_pep-like_sf"/>
</dbReference>
<dbReference type="AlphaFoldDB" id="A0A7Y3XAQ1"/>
<gene>
    <name evidence="1" type="ORF">HLB35_06715</name>
</gene>
<organism evidence="1 2">
    <name type="scientific">Vreelandella azerica</name>
    <dbReference type="NCBI Taxonomy" id="2732867"/>
    <lineage>
        <taxon>Bacteria</taxon>
        <taxon>Pseudomonadati</taxon>
        <taxon>Pseudomonadota</taxon>
        <taxon>Gammaproteobacteria</taxon>
        <taxon>Oceanospirillales</taxon>
        <taxon>Halomonadaceae</taxon>
        <taxon>Vreelandella</taxon>
    </lineage>
</organism>
<protein>
    <recommendedName>
        <fullName evidence="3">Peptidase S24/S26A/S26B/S26C domain-containing protein</fullName>
    </recommendedName>
</protein>
<evidence type="ECO:0000313" key="2">
    <source>
        <dbReference type="Proteomes" id="UP000588806"/>
    </source>
</evidence>
<reference evidence="1 2" key="1">
    <citation type="submission" date="2020-05" db="EMBL/GenBank/DDBJ databases">
        <authorList>
            <person name="Ruan W."/>
            <person name="Jeon C.O."/>
            <person name="Chun B.H."/>
        </authorList>
    </citation>
    <scope>NUCLEOTIDE SEQUENCE [LARGE SCALE GENOMIC DNA]</scope>
    <source>
        <strain evidence="1 2">TBZ9</strain>
    </source>
</reference>
<evidence type="ECO:0008006" key="3">
    <source>
        <dbReference type="Google" id="ProtNLM"/>
    </source>
</evidence>
<reference evidence="1 2" key="2">
    <citation type="submission" date="2020-06" db="EMBL/GenBank/DDBJ databases">
        <title>Halomonas songnenensis sp. nov., a moderately halophilic bacterium isolated from saline and alkaline soils.</title>
        <authorList>
            <person name="Jiang J."/>
            <person name="Pan Y."/>
        </authorList>
    </citation>
    <scope>NUCLEOTIDE SEQUENCE [LARGE SCALE GENOMIC DNA]</scope>
    <source>
        <strain evidence="1 2">TBZ9</strain>
    </source>
</reference>
<dbReference type="EMBL" id="JABFHI010000002">
    <property type="protein sequence ID" value="NOG31543.1"/>
    <property type="molecule type" value="Genomic_DNA"/>
</dbReference>
<sequence>MQDCNLFDGDVIIIRRCQTGTAEETASAEINHKPIKLQRLIIDRHGLYLLAQDDSVPAIYLRNQDIQVLNLVMGVEHYLTEH</sequence>
<proteinExistence type="predicted"/>